<keyword evidence="2" id="KW-1185">Reference proteome</keyword>
<protein>
    <submittedName>
        <fullName evidence="1">Putative O-methyltransferase YrrM</fullName>
    </submittedName>
</protein>
<dbReference type="AlphaFoldDB" id="A0A7W7LDY1"/>
<dbReference type="InterPro" id="IPR029063">
    <property type="entry name" value="SAM-dependent_MTases_sf"/>
</dbReference>
<reference evidence="1 2" key="1">
    <citation type="submission" date="2020-08" db="EMBL/GenBank/DDBJ databases">
        <title>Genomic Encyclopedia of Type Strains, Phase III (KMG-III): the genomes of soil and plant-associated and newly described type strains.</title>
        <authorList>
            <person name="Whitman W."/>
        </authorList>
    </citation>
    <scope>NUCLEOTIDE SEQUENCE [LARGE SCALE GENOMIC DNA]</scope>
    <source>
        <strain evidence="1 2">CECT 3265</strain>
    </source>
</reference>
<organism evidence="1 2">
    <name type="scientific">Streptomyces netropsis</name>
    <name type="common">Streptoverticillium netropsis</name>
    <dbReference type="NCBI Taxonomy" id="55404"/>
    <lineage>
        <taxon>Bacteria</taxon>
        <taxon>Bacillati</taxon>
        <taxon>Actinomycetota</taxon>
        <taxon>Actinomycetes</taxon>
        <taxon>Kitasatosporales</taxon>
        <taxon>Streptomycetaceae</taxon>
        <taxon>Streptomyces</taxon>
    </lineage>
</organism>
<dbReference type="GO" id="GO:0008168">
    <property type="term" value="F:methyltransferase activity"/>
    <property type="evidence" value="ECO:0007669"/>
    <property type="project" value="UniProtKB-KW"/>
</dbReference>
<dbReference type="EMBL" id="JACHJG010000009">
    <property type="protein sequence ID" value="MBB4888430.1"/>
    <property type="molecule type" value="Genomic_DNA"/>
</dbReference>
<dbReference type="Gene3D" id="3.40.50.150">
    <property type="entry name" value="Vaccinia Virus protein VP39"/>
    <property type="match status" value="1"/>
</dbReference>
<sequence>MDENWISAFLAHEEMEPNRTGHAALPAGPPLWGGRFASEAVRAEHRHELGLGWLYYGLARALQPRTVLSIGSGRGYVPILLAKAQQDRDAPPITFVDPSFDDDFWTEPDRVREWFASFGVEDHIVHHQVTTEEFSGTAACAELPPIDLLFIDGGHFYEPVEADFRLMSPRLAPGGTIVFHDTVSRSANPKWSGPRRLLLEIEEQDPQWQMLDLPFGAGVTVVRRRAAESRPAYLEGLGAIWADSDSTEF</sequence>
<name>A0A7W7LDY1_STRNE</name>
<proteinExistence type="predicted"/>
<dbReference type="Pfam" id="PF13578">
    <property type="entry name" value="Methyltransf_24"/>
    <property type="match status" value="1"/>
</dbReference>
<dbReference type="GO" id="GO:0032259">
    <property type="term" value="P:methylation"/>
    <property type="evidence" value="ECO:0007669"/>
    <property type="project" value="UniProtKB-KW"/>
</dbReference>
<keyword evidence="1" id="KW-0489">Methyltransferase</keyword>
<evidence type="ECO:0000313" key="1">
    <source>
        <dbReference type="EMBL" id="MBB4888430.1"/>
    </source>
</evidence>
<dbReference type="SUPFAM" id="SSF53335">
    <property type="entry name" value="S-adenosyl-L-methionine-dependent methyltransferases"/>
    <property type="match status" value="1"/>
</dbReference>
<dbReference type="RefSeq" id="WP_184736037.1">
    <property type="nucleotide sequence ID" value="NZ_BMRW01000007.1"/>
</dbReference>
<comment type="caution">
    <text evidence="1">The sequence shown here is derived from an EMBL/GenBank/DDBJ whole genome shotgun (WGS) entry which is preliminary data.</text>
</comment>
<dbReference type="Proteomes" id="UP000556436">
    <property type="component" value="Unassembled WGS sequence"/>
</dbReference>
<evidence type="ECO:0000313" key="2">
    <source>
        <dbReference type="Proteomes" id="UP000556436"/>
    </source>
</evidence>
<accession>A0A7W7LDY1</accession>
<keyword evidence="1" id="KW-0808">Transferase</keyword>
<gene>
    <name evidence="1" type="ORF">FHS38_004499</name>
</gene>